<accession>A0A644XPI2</accession>
<dbReference type="EMBL" id="VSSQ01002920">
    <property type="protein sequence ID" value="MPM18106.1"/>
    <property type="molecule type" value="Genomic_DNA"/>
</dbReference>
<reference evidence="2" key="1">
    <citation type="submission" date="2019-08" db="EMBL/GenBank/DDBJ databases">
        <authorList>
            <person name="Kucharzyk K."/>
            <person name="Murdoch R.W."/>
            <person name="Higgins S."/>
            <person name="Loffler F."/>
        </authorList>
    </citation>
    <scope>NUCLEOTIDE SEQUENCE</scope>
</reference>
<dbReference type="GO" id="GO:0016787">
    <property type="term" value="F:hydrolase activity"/>
    <property type="evidence" value="ECO:0007669"/>
    <property type="project" value="InterPro"/>
</dbReference>
<dbReference type="InterPro" id="IPR004843">
    <property type="entry name" value="Calcineurin-like_PHP"/>
</dbReference>
<evidence type="ECO:0000259" key="1">
    <source>
        <dbReference type="Pfam" id="PF00149"/>
    </source>
</evidence>
<name>A0A644XPI2_9ZZZZ</name>
<dbReference type="Gene3D" id="3.60.21.10">
    <property type="match status" value="1"/>
</dbReference>
<proteinExistence type="predicted"/>
<dbReference type="SUPFAM" id="SSF56300">
    <property type="entry name" value="Metallo-dependent phosphatases"/>
    <property type="match status" value="1"/>
</dbReference>
<comment type="caution">
    <text evidence="2">The sequence shown here is derived from an EMBL/GenBank/DDBJ whole genome shotgun (WGS) entry which is preliminary data.</text>
</comment>
<feature type="domain" description="Calcineurin-like phosphoesterase" evidence="1">
    <location>
        <begin position="19"/>
        <end position="198"/>
    </location>
</feature>
<protein>
    <recommendedName>
        <fullName evidence="1">Calcineurin-like phosphoesterase domain-containing protein</fullName>
    </recommendedName>
</protein>
<dbReference type="InterPro" id="IPR029052">
    <property type="entry name" value="Metallo-depent_PP-like"/>
</dbReference>
<dbReference type="AlphaFoldDB" id="A0A644XPI2"/>
<sequence>MKDSFELIQHNFPEADAITILPVSDLHLKSILCNEREWAKFCSWLPKQKNTYIILNGDMINNNTRSSVGSPFDDIMRPRDQKKALTEYLEPIKHLILCSTIGNHEARSEKDADDDPMYDVMCKLDLEDIYRQDGAFLKIGVGSADKGNGRTGAENTYLLYVTHGAGGGVLTGATVNRNERFSYVIEGLDGLIVGHSHKGAITKPGRIVVDLRTNTITRRKTVVVSSESWQSFGGYAMRKMLNPSGEIDADNPQTLILSGIRDKRNIKAIW</sequence>
<gene>
    <name evidence="2" type="ORF">SDC9_64512</name>
</gene>
<evidence type="ECO:0000313" key="2">
    <source>
        <dbReference type="EMBL" id="MPM18106.1"/>
    </source>
</evidence>
<organism evidence="2">
    <name type="scientific">bioreactor metagenome</name>
    <dbReference type="NCBI Taxonomy" id="1076179"/>
    <lineage>
        <taxon>unclassified sequences</taxon>
        <taxon>metagenomes</taxon>
        <taxon>ecological metagenomes</taxon>
    </lineage>
</organism>
<dbReference type="Pfam" id="PF00149">
    <property type="entry name" value="Metallophos"/>
    <property type="match status" value="1"/>
</dbReference>